<protein>
    <submittedName>
        <fullName evidence="2">DUF1127 domain-containing protein</fullName>
    </submittedName>
</protein>
<name>A0AAD0M4M4_PSEAV</name>
<dbReference type="Pfam" id="PF06568">
    <property type="entry name" value="YjiS-like"/>
    <property type="match status" value="1"/>
</dbReference>
<gene>
    <name evidence="2" type="ORF">PLA107_031025</name>
</gene>
<accession>A0AAD0M4M4</accession>
<keyword evidence="2" id="KW-0614">Plasmid</keyword>
<organism evidence="2 3">
    <name type="scientific">Pseudomonas amygdali pv. lachrymans str. M301315</name>
    <dbReference type="NCBI Taxonomy" id="629260"/>
    <lineage>
        <taxon>Bacteria</taxon>
        <taxon>Pseudomonadati</taxon>
        <taxon>Pseudomonadota</taxon>
        <taxon>Gammaproteobacteria</taxon>
        <taxon>Pseudomonadales</taxon>
        <taxon>Pseudomonadaceae</taxon>
        <taxon>Pseudomonas</taxon>
        <taxon>Pseudomonas amygdali</taxon>
    </lineage>
</organism>
<proteinExistence type="predicted"/>
<dbReference type="AlphaFoldDB" id="A0AAD0M4M4"/>
<geneLocation type="plasmid" evidence="3">
    <name>pmppla107</name>
</geneLocation>
<dbReference type="RefSeq" id="WP_005742102.1">
    <property type="nucleotide sequence ID" value="NZ_CP031226.1"/>
</dbReference>
<evidence type="ECO:0000313" key="3">
    <source>
        <dbReference type="Proteomes" id="UP000006426"/>
    </source>
</evidence>
<reference evidence="2 3" key="1">
    <citation type="journal article" date="2011" name="PLoS Pathog.">
        <title>Dynamic evolution of pathogenicity revealed by sequencing and comparative genomics of 19 Pseudomonas syringae isolates.</title>
        <authorList>
            <person name="Baltrus D.A."/>
            <person name="Nishimura M.T."/>
            <person name="Romanchuk A."/>
            <person name="Chang J.H."/>
            <person name="Mukhtar M.S."/>
            <person name="Cherkis K."/>
            <person name="Roach J."/>
            <person name="Grant S.R."/>
            <person name="Jones C.D."/>
            <person name="Dangl J.L."/>
        </authorList>
    </citation>
    <scope>NUCLEOTIDE SEQUENCE [LARGE SCALE GENOMIC DNA]</scope>
    <source>
        <strain evidence="2 3">M301315</strain>
    </source>
</reference>
<dbReference type="GeneID" id="39473895"/>
<sequence>MKARIINTLTQAPASQGVSHSKRPAIMTTLKRWSDNIYNRNALARLDERLLRDCGITEAQRHHEISKPFWR</sequence>
<dbReference type="InterPro" id="IPR009506">
    <property type="entry name" value="YjiS-like"/>
</dbReference>
<dbReference type="EMBL" id="CP031226">
    <property type="protein sequence ID" value="AXH59660.1"/>
    <property type="molecule type" value="Genomic_DNA"/>
</dbReference>
<evidence type="ECO:0000259" key="1">
    <source>
        <dbReference type="Pfam" id="PF06568"/>
    </source>
</evidence>
<evidence type="ECO:0000313" key="2">
    <source>
        <dbReference type="EMBL" id="AXH59660.1"/>
    </source>
</evidence>
<dbReference type="Proteomes" id="UP000006426">
    <property type="component" value="Plasmid pmppla107"/>
</dbReference>
<feature type="domain" description="YjiS-like" evidence="1">
    <location>
        <begin position="27"/>
        <end position="62"/>
    </location>
</feature>